<feature type="non-terminal residue" evidence="1">
    <location>
        <position position="1"/>
    </location>
</feature>
<dbReference type="EMBL" id="AAHMZC010000032">
    <property type="protein sequence ID" value="EBY0477634.1"/>
    <property type="molecule type" value="Genomic_DNA"/>
</dbReference>
<reference evidence="1" key="1">
    <citation type="submission" date="2018-07" db="EMBL/GenBank/DDBJ databases">
        <authorList>
            <person name="Ashton P.M."/>
            <person name="Dallman T."/>
            <person name="Nair S."/>
            <person name="De Pinna E."/>
            <person name="Peters T."/>
            <person name="Grant K."/>
        </authorList>
    </citation>
    <scope>NUCLEOTIDE SEQUENCE</scope>
    <source>
        <strain evidence="1">137137</strain>
    </source>
</reference>
<proteinExistence type="predicted"/>
<comment type="caution">
    <text evidence="1">The sequence shown here is derived from an EMBL/GenBank/DDBJ whole genome shotgun (WGS) entry which is preliminary data.</text>
</comment>
<name>A0A5W8E8B9_SALET</name>
<gene>
    <name evidence="1" type="ORF">DUR33_18450</name>
</gene>
<evidence type="ECO:0000313" key="1">
    <source>
        <dbReference type="EMBL" id="EBY0477634.1"/>
    </source>
</evidence>
<organism evidence="1">
    <name type="scientific">Salmonella enterica subsp. enterica serovar Kentucky</name>
    <dbReference type="NCBI Taxonomy" id="192955"/>
    <lineage>
        <taxon>Bacteria</taxon>
        <taxon>Pseudomonadati</taxon>
        <taxon>Pseudomonadota</taxon>
        <taxon>Gammaproteobacteria</taxon>
        <taxon>Enterobacterales</taxon>
        <taxon>Enterobacteriaceae</taxon>
        <taxon>Salmonella</taxon>
    </lineage>
</organism>
<dbReference type="AlphaFoldDB" id="A0A5W8E8B9"/>
<protein>
    <submittedName>
        <fullName evidence="1">Ethanolamine utilization protein EutS</fullName>
    </submittedName>
</protein>
<sequence>GTVGAVEEALLQTVSGLGRLLNFTLCELTKS</sequence>
<accession>A0A5W8E8B9</accession>